<dbReference type="Pfam" id="PF17931">
    <property type="entry name" value="TetR_C_23"/>
    <property type="match status" value="1"/>
</dbReference>
<dbReference type="AlphaFoldDB" id="A0A0L8ALA2"/>
<dbReference type="Gene3D" id="1.10.357.10">
    <property type="entry name" value="Tetracycline Repressor, domain 2"/>
    <property type="match status" value="1"/>
</dbReference>
<dbReference type="OrthoDB" id="977687at2"/>
<protein>
    <recommendedName>
        <fullName evidence="1">Tetracyclin repressor-like C-terminal domain-containing protein</fullName>
    </recommendedName>
</protein>
<organism evidence="2 3">
    <name type="scientific">Roseivirga seohaensis subsp. aquiponti</name>
    <dbReference type="NCBI Taxonomy" id="1566026"/>
    <lineage>
        <taxon>Bacteria</taxon>
        <taxon>Pseudomonadati</taxon>
        <taxon>Bacteroidota</taxon>
        <taxon>Cytophagia</taxon>
        <taxon>Cytophagales</taxon>
        <taxon>Roseivirgaceae</taxon>
        <taxon>Roseivirga</taxon>
    </lineage>
</organism>
<evidence type="ECO:0000313" key="2">
    <source>
        <dbReference type="EMBL" id="KOF03129.1"/>
    </source>
</evidence>
<evidence type="ECO:0000259" key="1">
    <source>
        <dbReference type="Pfam" id="PF17931"/>
    </source>
</evidence>
<dbReference type="PATRIC" id="fig|1566026.4.peg.3295"/>
<sequence>MEKKTTSKSSKAKVNDSEKLKKAYIEHILEHGNRPASIFKFVKELKIKEEAFYENFNSFDTLEKELWRDWLQETITAIKAEEVYAEYSAREKLLAFYFTFIEVLKSNRSFILLTVKKTIKPEFTPAHLKEFRKDFKDFVNEVLTEAKETEEVQNRPYIGDKYDEGIWLQFLFVFNFWMKDDSKAFEKTDEAIEKAVNLSFDLMGRGPLDAMIDFGKFLFQNR</sequence>
<dbReference type="InterPro" id="IPR036271">
    <property type="entry name" value="Tet_transcr_reg_TetR-rel_C_sf"/>
</dbReference>
<proteinExistence type="predicted"/>
<dbReference type="EMBL" id="JSVA01000008">
    <property type="protein sequence ID" value="KOF03129.1"/>
    <property type="molecule type" value="Genomic_DNA"/>
</dbReference>
<dbReference type="RefSeq" id="WP_053223055.1">
    <property type="nucleotide sequence ID" value="NZ_JSVA01000008.1"/>
</dbReference>
<keyword evidence="3" id="KW-1185">Reference proteome</keyword>
<dbReference type="Proteomes" id="UP000036908">
    <property type="component" value="Unassembled WGS sequence"/>
</dbReference>
<gene>
    <name evidence="2" type="ORF">OB69_07320</name>
</gene>
<dbReference type="SUPFAM" id="SSF48498">
    <property type="entry name" value="Tetracyclin repressor-like, C-terminal domain"/>
    <property type="match status" value="1"/>
</dbReference>
<dbReference type="InterPro" id="IPR041673">
    <property type="entry name" value="TetR_C_23"/>
</dbReference>
<reference evidence="3" key="1">
    <citation type="submission" date="2014-11" db="EMBL/GenBank/DDBJ databases">
        <title>Genome sequencing of Roseivirga sp. D-25.</title>
        <authorList>
            <person name="Selvaratnam C."/>
            <person name="Thevarajoo S."/>
            <person name="Goh K.M."/>
            <person name="Eee R."/>
            <person name="Chan K.-G."/>
            <person name="Chong C.S."/>
        </authorList>
    </citation>
    <scope>NUCLEOTIDE SEQUENCE [LARGE SCALE GENOMIC DNA]</scope>
    <source>
        <strain evidence="3">D-25</strain>
    </source>
</reference>
<evidence type="ECO:0000313" key="3">
    <source>
        <dbReference type="Proteomes" id="UP000036908"/>
    </source>
</evidence>
<feature type="domain" description="Tetracyclin repressor-like C-terminal" evidence="1">
    <location>
        <begin position="92"/>
        <end position="218"/>
    </location>
</feature>
<comment type="caution">
    <text evidence="2">The sequence shown here is derived from an EMBL/GenBank/DDBJ whole genome shotgun (WGS) entry which is preliminary data.</text>
</comment>
<accession>A0A0L8ALA2</accession>
<name>A0A0L8ALA2_9BACT</name>